<dbReference type="InterPro" id="IPR004797">
    <property type="entry name" value="Competence_ComEC/Rec2"/>
</dbReference>
<comment type="subcellular location">
    <subcellularLocation>
        <location evidence="1">Cell membrane</location>
        <topology evidence="1">Multi-pass membrane protein</topology>
    </subcellularLocation>
</comment>
<evidence type="ECO:0000256" key="3">
    <source>
        <dbReference type="ARBA" id="ARBA00022692"/>
    </source>
</evidence>
<dbReference type="Pfam" id="PF00753">
    <property type="entry name" value="Lactamase_B"/>
    <property type="match status" value="1"/>
</dbReference>
<dbReference type="InterPro" id="IPR004477">
    <property type="entry name" value="ComEC_N"/>
</dbReference>
<dbReference type="eggNOG" id="COG2333">
    <property type="taxonomic scope" value="Bacteria"/>
</dbReference>
<feature type="transmembrane region" description="Helical" evidence="6">
    <location>
        <begin position="55"/>
        <end position="71"/>
    </location>
</feature>
<feature type="domain" description="Metallo-beta-lactamase" evidence="7">
    <location>
        <begin position="515"/>
        <end position="730"/>
    </location>
</feature>
<keyword evidence="9" id="KW-1185">Reference proteome</keyword>
<reference evidence="8 9" key="1">
    <citation type="journal article" date="2008" name="J. Bacteriol.">
        <title>'Candidatus Cloacamonas acidaminovorans': genome sequence reconstruction provides a first glimpse of a new bacterial division.</title>
        <authorList>
            <person name="Pelletier E."/>
            <person name="Kreimeyer A."/>
            <person name="Bocs S."/>
            <person name="Rouy Z."/>
            <person name="Gyapay G."/>
            <person name="Chouari R."/>
            <person name="Riviere D."/>
            <person name="Ganesan A."/>
            <person name="Daegelen P."/>
            <person name="Sghir A."/>
            <person name="Cohen G.N."/>
            <person name="Medigue C."/>
            <person name="Weissenbach J."/>
            <person name="Le Paslier D."/>
        </authorList>
    </citation>
    <scope>NUCLEOTIDE SEQUENCE [LARGE SCALE GENOMIC DNA]</scope>
    <source>
        <strain evidence="9">Evry</strain>
    </source>
</reference>
<organism evidence="8 9">
    <name type="scientific">Cloacimonas acidaminovorans (strain Evry)</name>
    <dbReference type="NCBI Taxonomy" id="459349"/>
    <lineage>
        <taxon>Bacteria</taxon>
        <taxon>Pseudomonadati</taxon>
        <taxon>Candidatus Cloacimonadota</taxon>
        <taxon>Candidatus Cloacimonadia</taxon>
        <taxon>Candidatus Cloacimonadales</taxon>
        <taxon>Candidatus Cloacimonadaceae</taxon>
        <taxon>Candidatus Cloacimonas</taxon>
    </lineage>
</organism>
<evidence type="ECO:0000313" key="9">
    <source>
        <dbReference type="Proteomes" id="UP000002019"/>
    </source>
</evidence>
<dbReference type="RefSeq" id="WP_015424154.1">
    <property type="nucleotide sequence ID" value="NC_020449.1"/>
</dbReference>
<dbReference type="NCBIfam" id="TIGR00361">
    <property type="entry name" value="ComEC_Rec2"/>
    <property type="match status" value="1"/>
</dbReference>
<dbReference type="InterPro" id="IPR052159">
    <property type="entry name" value="Competence_DNA_uptake"/>
</dbReference>
<dbReference type="GO" id="GO:0005886">
    <property type="term" value="C:plasma membrane"/>
    <property type="evidence" value="ECO:0007669"/>
    <property type="project" value="UniProtKB-SubCell"/>
</dbReference>
<feature type="transmembrane region" description="Helical" evidence="6">
    <location>
        <begin position="366"/>
        <end position="385"/>
    </location>
</feature>
<feature type="transmembrane region" description="Helical" evidence="6">
    <location>
        <begin position="302"/>
        <end position="321"/>
    </location>
</feature>
<dbReference type="OrthoDB" id="9783680at2"/>
<keyword evidence="3 6" id="KW-0812">Transmembrane</keyword>
<feature type="transmembrane region" description="Helical" evidence="6">
    <location>
        <begin position="391"/>
        <end position="413"/>
    </location>
</feature>
<keyword evidence="5 6" id="KW-0472">Membrane</keyword>
<evidence type="ECO:0000259" key="7">
    <source>
        <dbReference type="SMART" id="SM00849"/>
    </source>
</evidence>
<evidence type="ECO:0000256" key="6">
    <source>
        <dbReference type="SAM" id="Phobius"/>
    </source>
</evidence>
<evidence type="ECO:0000313" key="8">
    <source>
        <dbReference type="EMBL" id="CAO80293.1"/>
    </source>
</evidence>
<dbReference type="STRING" id="459349.CLOAM0390"/>
<gene>
    <name evidence="8" type="ordered locus">CLOAM0390</name>
</gene>
<dbReference type="SMART" id="SM00849">
    <property type="entry name" value="Lactamase_B"/>
    <property type="match status" value="1"/>
</dbReference>
<dbReference type="Proteomes" id="UP000002019">
    <property type="component" value="Chromosome"/>
</dbReference>
<feature type="transmembrane region" description="Helical" evidence="6">
    <location>
        <begin position="480"/>
        <end position="501"/>
    </location>
</feature>
<dbReference type="EMBL" id="CU466930">
    <property type="protein sequence ID" value="CAO80293.1"/>
    <property type="molecule type" value="Genomic_DNA"/>
</dbReference>
<feature type="transmembrane region" description="Helical" evidence="6">
    <location>
        <begin position="31"/>
        <end position="48"/>
    </location>
</feature>
<keyword evidence="4 6" id="KW-1133">Transmembrane helix</keyword>
<dbReference type="InterPro" id="IPR001279">
    <property type="entry name" value="Metallo-B-lactamas"/>
</dbReference>
<name>B0VG70_CLOAI</name>
<dbReference type="PANTHER" id="PTHR30619:SF1">
    <property type="entry name" value="RECOMBINATION PROTEIN 2"/>
    <property type="match status" value="1"/>
</dbReference>
<dbReference type="NCBIfam" id="TIGR00360">
    <property type="entry name" value="ComEC_N-term"/>
    <property type="match status" value="1"/>
</dbReference>
<proteinExistence type="predicted"/>
<dbReference type="SUPFAM" id="SSF56281">
    <property type="entry name" value="Metallo-hydrolase/oxidoreductase"/>
    <property type="match status" value="1"/>
</dbReference>
<dbReference type="CDD" id="cd07731">
    <property type="entry name" value="ComA-like_MBL-fold"/>
    <property type="match status" value="1"/>
</dbReference>
<dbReference type="GO" id="GO:0030420">
    <property type="term" value="P:establishment of competence for transformation"/>
    <property type="evidence" value="ECO:0007669"/>
    <property type="project" value="InterPro"/>
</dbReference>
<accession>B0VG70</accession>
<evidence type="ECO:0000256" key="4">
    <source>
        <dbReference type="ARBA" id="ARBA00022989"/>
    </source>
</evidence>
<dbReference type="KEGG" id="caci:CLOAM0390"/>
<dbReference type="Gene3D" id="3.60.15.10">
    <property type="entry name" value="Ribonuclease Z/Hydroxyacylglutathione hydrolase-like"/>
    <property type="match status" value="1"/>
</dbReference>
<dbReference type="PANTHER" id="PTHR30619">
    <property type="entry name" value="DNA INTERNALIZATION/COMPETENCE PROTEIN COMEC/REC2"/>
    <property type="match status" value="1"/>
</dbReference>
<keyword evidence="2" id="KW-1003">Cell membrane</keyword>
<evidence type="ECO:0000256" key="2">
    <source>
        <dbReference type="ARBA" id="ARBA00022475"/>
    </source>
</evidence>
<protein>
    <recommendedName>
        <fullName evidence="7">Metallo-beta-lactamase domain-containing protein</fullName>
    </recommendedName>
</protein>
<dbReference type="InterPro" id="IPR036866">
    <property type="entry name" value="RibonucZ/Hydroxyglut_hydro"/>
</dbReference>
<feature type="transmembrane region" description="Helical" evidence="6">
    <location>
        <begin position="327"/>
        <end position="345"/>
    </location>
</feature>
<sequence>MEANRKAPAPFLLPVLFWTIGIILAKCFLPGINFQLIIAGGLTIVAIFMRRIRQILLLLLFLFLGMLRFSLCQQESSQLEMLLQEKEHLQQEITFNVTRVFSVEEKRYAIELDSLASYPLQEKIILSTNESLIPGRTYRLLAEIYPLTRDPILDIYPNRYSAVAYQLGKAQEFPNLKVSAIIGRLRYELLSSLEAKLGEDADWAKALLFGESGLKQEYITQLTGAGIIHLIVVSGMHIWFIYLILVSLLRMFFKREIAEFLFLPLILLYAALNNWSPSVTRSIIMISVGILARWLQSPVSGAQTLALSLFIITLLSPLQLFNIGLQLSFVSVLVIFYGLPNFRLFSRDKILNNPFYKVLNDLQDGILLSALISIAITPFTLYYFGTASLNGIIGNTLGIPLSGILLPLSFLVLITPQSWYLTKIFVIVYRAVNILWIRWMQFCYNLPFSLSANYLSLFQAIALAVVILWGFFLIRGKFKFALQAVIPMSLLVTGFMLIPTWQKPEASVYIYNCGVGDCTLIRFANGETMLIDTGGTKKKGFAENILTKSDYSEESWLSKNLLPWLGKKGITKIDYLVLTHLHSDHCGGLITLLNQKKIKHIFVSDESTKQELWNYASKQKYFGTAQIHTVTDTCSFFTGKAKLKFLHPDKSYHPLNENNSSLVCRLDTKQERLLFTGDIEAEAENYLVDNYAQELQADFLKIPHHGSRNSSSSEFLQAVNPQEVWITASSRNSYHFPHPETIKRLQKQQTKIFITGNGTIRKMIDSRSN</sequence>
<evidence type="ECO:0000256" key="1">
    <source>
        <dbReference type="ARBA" id="ARBA00004651"/>
    </source>
</evidence>
<dbReference type="AlphaFoldDB" id="B0VG70"/>
<feature type="transmembrane region" description="Helical" evidence="6">
    <location>
        <begin position="420"/>
        <end position="439"/>
    </location>
</feature>
<dbReference type="eggNOG" id="COG0658">
    <property type="taxonomic scope" value="Bacteria"/>
</dbReference>
<dbReference type="HOGENOM" id="CLU_010363_2_1_0"/>
<feature type="transmembrane region" description="Helical" evidence="6">
    <location>
        <begin position="222"/>
        <end position="245"/>
    </location>
</feature>
<feature type="transmembrane region" description="Helical" evidence="6">
    <location>
        <begin position="451"/>
        <end position="473"/>
    </location>
</feature>
<dbReference type="InterPro" id="IPR035681">
    <property type="entry name" value="ComA-like_MBL"/>
</dbReference>
<dbReference type="Pfam" id="PF03772">
    <property type="entry name" value="Competence"/>
    <property type="match status" value="1"/>
</dbReference>
<evidence type="ECO:0000256" key="5">
    <source>
        <dbReference type="ARBA" id="ARBA00023136"/>
    </source>
</evidence>